<evidence type="ECO:0000256" key="2">
    <source>
        <dbReference type="ARBA" id="ARBA00022475"/>
    </source>
</evidence>
<dbReference type="EMBL" id="UYRR01033993">
    <property type="protein sequence ID" value="VDK60107.1"/>
    <property type="molecule type" value="Genomic_DNA"/>
</dbReference>
<accession>A0A0M3KAC4</accession>
<reference evidence="12 13" key="2">
    <citation type="submission" date="2018-11" db="EMBL/GenBank/DDBJ databases">
        <authorList>
            <consortium name="Pathogen Informatics"/>
        </authorList>
    </citation>
    <scope>NUCLEOTIDE SEQUENCE [LARGE SCALE GENOMIC DNA]</scope>
</reference>
<evidence type="ECO:0000256" key="4">
    <source>
        <dbReference type="ARBA" id="ARBA00022989"/>
    </source>
</evidence>
<evidence type="ECO:0000256" key="6">
    <source>
        <dbReference type="ARBA" id="ARBA00023136"/>
    </source>
</evidence>
<dbReference type="Gene3D" id="1.20.1070.10">
    <property type="entry name" value="Rhodopsin 7-helix transmembrane proteins"/>
    <property type="match status" value="1"/>
</dbReference>
<evidence type="ECO:0000256" key="1">
    <source>
        <dbReference type="ARBA" id="ARBA00004651"/>
    </source>
</evidence>
<gene>
    <name evidence="12" type="ORF">ASIM_LOCUS17322</name>
</gene>
<dbReference type="WBParaSite" id="ASIM_0001792001-mRNA-1">
    <property type="protein sequence ID" value="ASIM_0001792001-mRNA-1"/>
    <property type="gene ID" value="ASIM_0001792001"/>
</dbReference>
<evidence type="ECO:0000256" key="5">
    <source>
        <dbReference type="ARBA" id="ARBA00023040"/>
    </source>
</evidence>
<dbReference type="PANTHER" id="PTHR24246">
    <property type="entry name" value="OLFACTORY RECEPTOR AND ADENOSINE RECEPTOR"/>
    <property type="match status" value="1"/>
</dbReference>
<dbReference type="InterPro" id="IPR000276">
    <property type="entry name" value="GPCR_Rhodpsn"/>
</dbReference>
<reference evidence="14" key="1">
    <citation type="submission" date="2017-02" db="UniProtKB">
        <authorList>
            <consortium name="WormBaseParasite"/>
        </authorList>
    </citation>
    <scope>IDENTIFICATION</scope>
</reference>
<dbReference type="GO" id="GO:0005886">
    <property type="term" value="C:plasma membrane"/>
    <property type="evidence" value="ECO:0007669"/>
    <property type="project" value="UniProtKB-SubCell"/>
</dbReference>
<name>A0A0M3KAC4_ANISI</name>
<sequence>MVAAMLRAVYATLCLIRMPIAVLSIIGNSIAVVIVLRFRSMRSKTCNRLIAQLASADVLAGISSLLHVTIQELHKRSNETTYDATLCVSIGAPGIFSLHLSRLTMFFIAIERFLCIKFPLEYRKMVSS</sequence>
<dbReference type="PANTHER" id="PTHR24246:SF27">
    <property type="entry name" value="ADENOSINE RECEPTOR, ISOFORM A"/>
    <property type="match status" value="1"/>
</dbReference>
<keyword evidence="3 10" id="KW-0812">Transmembrane</keyword>
<organism evidence="14">
    <name type="scientific">Anisakis simplex</name>
    <name type="common">Herring worm</name>
    <dbReference type="NCBI Taxonomy" id="6269"/>
    <lineage>
        <taxon>Eukaryota</taxon>
        <taxon>Metazoa</taxon>
        <taxon>Ecdysozoa</taxon>
        <taxon>Nematoda</taxon>
        <taxon>Chromadorea</taxon>
        <taxon>Rhabditida</taxon>
        <taxon>Spirurina</taxon>
        <taxon>Ascaridomorpha</taxon>
        <taxon>Ascaridoidea</taxon>
        <taxon>Anisakidae</taxon>
        <taxon>Anisakis</taxon>
        <taxon>Anisakis simplex complex</taxon>
    </lineage>
</organism>
<evidence type="ECO:0000256" key="8">
    <source>
        <dbReference type="ARBA" id="ARBA00023180"/>
    </source>
</evidence>
<dbReference type="PRINTS" id="PR00237">
    <property type="entry name" value="GPCRRHODOPSN"/>
</dbReference>
<evidence type="ECO:0000256" key="9">
    <source>
        <dbReference type="ARBA" id="ARBA00023224"/>
    </source>
</evidence>
<dbReference type="Proteomes" id="UP000267096">
    <property type="component" value="Unassembled WGS sequence"/>
</dbReference>
<evidence type="ECO:0000256" key="7">
    <source>
        <dbReference type="ARBA" id="ARBA00023170"/>
    </source>
</evidence>
<evidence type="ECO:0000259" key="11">
    <source>
        <dbReference type="PROSITE" id="PS50262"/>
    </source>
</evidence>
<dbReference type="Pfam" id="PF00001">
    <property type="entry name" value="7tm_1"/>
    <property type="match status" value="1"/>
</dbReference>
<comment type="subcellular location">
    <subcellularLocation>
        <location evidence="1">Cell membrane</location>
        <topology evidence="1">Multi-pass membrane protein</topology>
    </subcellularLocation>
</comment>
<feature type="transmembrane region" description="Helical" evidence="10">
    <location>
        <begin position="20"/>
        <end position="38"/>
    </location>
</feature>
<keyword evidence="7" id="KW-0675">Receptor</keyword>
<keyword evidence="6 10" id="KW-0472">Membrane</keyword>
<dbReference type="GO" id="GO:0004930">
    <property type="term" value="F:G protein-coupled receptor activity"/>
    <property type="evidence" value="ECO:0007669"/>
    <property type="project" value="UniProtKB-KW"/>
</dbReference>
<evidence type="ECO:0000313" key="14">
    <source>
        <dbReference type="WBParaSite" id="ASIM_0001792001-mRNA-1"/>
    </source>
</evidence>
<keyword evidence="13" id="KW-1185">Reference proteome</keyword>
<keyword evidence="9" id="KW-0807">Transducer</keyword>
<evidence type="ECO:0000313" key="13">
    <source>
        <dbReference type="Proteomes" id="UP000267096"/>
    </source>
</evidence>
<keyword evidence="2" id="KW-1003">Cell membrane</keyword>
<dbReference type="InterPro" id="IPR017452">
    <property type="entry name" value="GPCR_Rhodpsn_7TM"/>
</dbReference>
<protein>
    <submittedName>
        <fullName evidence="14">G_PROTEIN_RECEP_F1_2 domain-containing protein</fullName>
    </submittedName>
</protein>
<dbReference type="OrthoDB" id="5865532at2759"/>
<evidence type="ECO:0000256" key="3">
    <source>
        <dbReference type="ARBA" id="ARBA00022692"/>
    </source>
</evidence>
<evidence type="ECO:0000313" key="12">
    <source>
        <dbReference type="EMBL" id="VDK60107.1"/>
    </source>
</evidence>
<keyword evidence="4 10" id="KW-1133">Transmembrane helix</keyword>
<dbReference type="PROSITE" id="PS50262">
    <property type="entry name" value="G_PROTEIN_RECEP_F1_2"/>
    <property type="match status" value="1"/>
</dbReference>
<keyword evidence="5" id="KW-0297">G-protein coupled receptor</keyword>
<feature type="domain" description="G-protein coupled receptors family 1 profile" evidence="11">
    <location>
        <begin position="27"/>
        <end position="128"/>
    </location>
</feature>
<dbReference type="AlphaFoldDB" id="A0A0M3KAC4"/>
<dbReference type="SUPFAM" id="SSF81321">
    <property type="entry name" value="Family A G protein-coupled receptor-like"/>
    <property type="match status" value="1"/>
</dbReference>
<evidence type="ECO:0000256" key="10">
    <source>
        <dbReference type="SAM" id="Phobius"/>
    </source>
</evidence>
<proteinExistence type="predicted"/>
<keyword evidence="8" id="KW-0325">Glycoprotein</keyword>
<dbReference type="CDD" id="cd00637">
    <property type="entry name" value="7tm_classA_rhodopsin-like"/>
    <property type="match status" value="1"/>
</dbReference>